<gene>
    <name evidence="1" type="ORF">BG006_004733</name>
</gene>
<accession>A0A9P5SAL0</accession>
<proteinExistence type="predicted"/>
<dbReference type="AlphaFoldDB" id="A0A9P5SAL0"/>
<evidence type="ECO:0000313" key="2">
    <source>
        <dbReference type="Proteomes" id="UP000696485"/>
    </source>
</evidence>
<protein>
    <submittedName>
        <fullName evidence="1">Uncharacterized protein</fullName>
    </submittedName>
</protein>
<comment type="caution">
    <text evidence="1">The sequence shown here is derived from an EMBL/GenBank/DDBJ whole genome shotgun (WGS) entry which is preliminary data.</text>
</comment>
<sequence length="136" mass="15114">MGVSSRTRSKTAVESTPVASTTILPAFDMFTQLWSTERTFAYKFHTPELGDVVLKKCDIMNGSQAAELMKHEIQIYHHLQSLQEVYIPRLHIAGVADGLEFVLVTEYVGKTIEGLKLSLKDCMTIAECLEALHDAG</sequence>
<dbReference type="Proteomes" id="UP000696485">
    <property type="component" value="Unassembled WGS sequence"/>
</dbReference>
<keyword evidence="2" id="KW-1185">Reference proteome</keyword>
<evidence type="ECO:0000313" key="1">
    <source>
        <dbReference type="EMBL" id="KAF9310753.1"/>
    </source>
</evidence>
<organism evidence="1 2">
    <name type="scientific">Podila minutissima</name>
    <dbReference type="NCBI Taxonomy" id="64525"/>
    <lineage>
        <taxon>Eukaryota</taxon>
        <taxon>Fungi</taxon>
        <taxon>Fungi incertae sedis</taxon>
        <taxon>Mucoromycota</taxon>
        <taxon>Mortierellomycotina</taxon>
        <taxon>Mortierellomycetes</taxon>
        <taxon>Mortierellales</taxon>
        <taxon>Mortierellaceae</taxon>
        <taxon>Podila</taxon>
    </lineage>
</organism>
<name>A0A9P5SAL0_9FUNG</name>
<dbReference type="EMBL" id="JAAAUY010002628">
    <property type="protein sequence ID" value="KAF9310753.1"/>
    <property type="molecule type" value="Genomic_DNA"/>
</dbReference>
<feature type="non-terminal residue" evidence="1">
    <location>
        <position position="1"/>
    </location>
</feature>
<reference evidence="1" key="1">
    <citation type="journal article" date="2020" name="Fungal Divers.">
        <title>Resolving the Mortierellaceae phylogeny through synthesis of multi-gene phylogenetics and phylogenomics.</title>
        <authorList>
            <person name="Vandepol N."/>
            <person name="Liber J."/>
            <person name="Desiro A."/>
            <person name="Na H."/>
            <person name="Kennedy M."/>
            <person name="Barry K."/>
            <person name="Grigoriev I.V."/>
            <person name="Miller A.N."/>
            <person name="O'Donnell K."/>
            <person name="Stajich J.E."/>
            <person name="Bonito G."/>
        </authorList>
    </citation>
    <scope>NUCLEOTIDE SEQUENCE</scope>
    <source>
        <strain evidence="1">NVP1</strain>
    </source>
</reference>
<dbReference type="InterPro" id="IPR011009">
    <property type="entry name" value="Kinase-like_dom_sf"/>
</dbReference>
<dbReference type="SUPFAM" id="SSF56112">
    <property type="entry name" value="Protein kinase-like (PK-like)"/>
    <property type="match status" value="1"/>
</dbReference>